<dbReference type="SUPFAM" id="SSF53955">
    <property type="entry name" value="Lysozyme-like"/>
    <property type="match status" value="1"/>
</dbReference>
<keyword evidence="2" id="KW-0378">Hydrolase</keyword>
<evidence type="ECO:0000256" key="3">
    <source>
        <dbReference type="SAM" id="MobiDB-lite"/>
    </source>
</evidence>
<dbReference type="EMBL" id="BNBO01000008">
    <property type="protein sequence ID" value="GHH67015.1"/>
    <property type="molecule type" value="Genomic_DNA"/>
</dbReference>
<dbReference type="InterPro" id="IPR018392">
    <property type="entry name" value="LysM"/>
</dbReference>
<evidence type="ECO:0000259" key="4">
    <source>
        <dbReference type="PROSITE" id="PS51782"/>
    </source>
</evidence>
<dbReference type="Gene3D" id="1.10.530.10">
    <property type="match status" value="1"/>
</dbReference>
<evidence type="ECO:0000256" key="2">
    <source>
        <dbReference type="ARBA" id="ARBA00022801"/>
    </source>
</evidence>
<feature type="domain" description="LysM" evidence="4">
    <location>
        <begin position="225"/>
        <end position="274"/>
    </location>
</feature>
<protein>
    <recommendedName>
        <fullName evidence="4">LysM domain-containing protein</fullName>
    </recommendedName>
</protein>
<evidence type="ECO:0000256" key="1">
    <source>
        <dbReference type="ARBA" id="ARBA00010830"/>
    </source>
</evidence>
<reference evidence="5" key="2">
    <citation type="submission" date="2020-09" db="EMBL/GenBank/DDBJ databases">
        <authorList>
            <person name="Sun Q."/>
            <person name="Ohkuma M."/>
        </authorList>
    </citation>
    <scope>NUCLEOTIDE SEQUENCE</scope>
    <source>
        <strain evidence="5">JCM 4646</strain>
    </source>
</reference>
<feature type="compositionally biased region" description="Low complexity" evidence="3">
    <location>
        <begin position="100"/>
        <end position="139"/>
    </location>
</feature>
<evidence type="ECO:0000313" key="5">
    <source>
        <dbReference type="EMBL" id="GHH67015.1"/>
    </source>
</evidence>
<dbReference type="PANTHER" id="PTHR34700:SF4">
    <property type="entry name" value="PHAGE-LIKE ELEMENT PBSX PROTEIN XKDP"/>
    <property type="match status" value="1"/>
</dbReference>
<evidence type="ECO:0000313" key="6">
    <source>
        <dbReference type="Proteomes" id="UP000617734"/>
    </source>
</evidence>
<keyword evidence="6" id="KW-1185">Reference proteome</keyword>
<dbReference type="SUPFAM" id="SSF54106">
    <property type="entry name" value="LysM domain"/>
    <property type="match status" value="1"/>
</dbReference>
<feature type="region of interest" description="Disordered" evidence="3">
    <location>
        <begin position="95"/>
        <end position="164"/>
    </location>
</feature>
<dbReference type="CDD" id="cd00118">
    <property type="entry name" value="LysM"/>
    <property type="match status" value="1"/>
</dbReference>
<feature type="compositionally biased region" description="Polar residues" evidence="3">
    <location>
        <begin position="140"/>
        <end position="149"/>
    </location>
</feature>
<sequence>MPLLAATGAHAAPVSVWDKVAQCESGGNWSINTGNGYYGGLQFSQSTWKAFGGAQYAPQAHKASKGQQIAVAEKVLSSQGPGAWPVCSVKAGLAKGGPSAQVDTADATTQNAAQDAGTRSAQPAPAAAKPAKPARATQAKVSTDGQGPSSGRGEAQDPDFSGRTGWDAANKVFWYQVDGGWHWTSHQDVYDRHAGEDAPEARTAPAAEAPAAAPAVTPAAATTGRSYTVQPGDTLGGIAGSQGVAGGWGELYDGNRSVVGGDPNLILPGQVLNLG</sequence>
<dbReference type="InterPro" id="IPR023346">
    <property type="entry name" value="Lysozyme-like_dom_sf"/>
</dbReference>
<gene>
    <name evidence="5" type="ORF">GCM10018781_21690</name>
</gene>
<dbReference type="InterPro" id="IPR010618">
    <property type="entry name" value="RPF"/>
</dbReference>
<dbReference type="PANTHER" id="PTHR34700">
    <property type="entry name" value="POTASSIUM BINDING PROTEIN KBP"/>
    <property type="match status" value="1"/>
</dbReference>
<dbReference type="GO" id="GO:0016787">
    <property type="term" value="F:hydrolase activity"/>
    <property type="evidence" value="ECO:0007669"/>
    <property type="project" value="UniProtKB-KW"/>
</dbReference>
<organism evidence="5 6">
    <name type="scientific">Kitasatospora indigofera</name>
    <dbReference type="NCBI Taxonomy" id="67307"/>
    <lineage>
        <taxon>Bacteria</taxon>
        <taxon>Bacillati</taxon>
        <taxon>Actinomycetota</taxon>
        <taxon>Actinomycetes</taxon>
        <taxon>Kitasatosporales</taxon>
        <taxon>Streptomycetaceae</taxon>
        <taxon>Kitasatospora</taxon>
    </lineage>
</organism>
<dbReference type="Proteomes" id="UP000617734">
    <property type="component" value="Unassembled WGS sequence"/>
</dbReference>
<dbReference type="AlphaFoldDB" id="A0A919FJM9"/>
<dbReference type="Gene3D" id="3.10.350.10">
    <property type="entry name" value="LysM domain"/>
    <property type="match status" value="1"/>
</dbReference>
<dbReference type="SMART" id="SM00257">
    <property type="entry name" value="LysM"/>
    <property type="match status" value="1"/>
</dbReference>
<dbReference type="InterPro" id="IPR036779">
    <property type="entry name" value="LysM_dom_sf"/>
</dbReference>
<dbReference type="Pfam" id="PF01476">
    <property type="entry name" value="LysM"/>
    <property type="match status" value="1"/>
</dbReference>
<proteinExistence type="inferred from homology"/>
<name>A0A919FJM9_9ACTN</name>
<reference evidence="5" key="1">
    <citation type="journal article" date="2014" name="Int. J. Syst. Evol. Microbiol.">
        <title>Complete genome sequence of Corynebacterium casei LMG S-19264T (=DSM 44701T), isolated from a smear-ripened cheese.</title>
        <authorList>
            <consortium name="US DOE Joint Genome Institute (JGI-PGF)"/>
            <person name="Walter F."/>
            <person name="Albersmeier A."/>
            <person name="Kalinowski J."/>
            <person name="Ruckert C."/>
        </authorList>
    </citation>
    <scope>NUCLEOTIDE SEQUENCE</scope>
    <source>
        <strain evidence="5">JCM 4646</strain>
    </source>
</reference>
<dbReference type="PROSITE" id="PS51782">
    <property type="entry name" value="LYSM"/>
    <property type="match status" value="1"/>
</dbReference>
<dbReference type="Pfam" id="PF06737">
    <property type="entry name" value="Transglycosylas"/>
    <property type="match status" value="1"/>
</dbReference>
<dbReference type="CDD" id="cd13925">
    <property type="entry name" value="RPF"/>
    <property type="match status" value="1"/>
</dbReference>
<dbReference type="InterPro" id="IPR052196">
    <property type="entry name" value="Bact_Kbp"/>
</dbReference>
<comment type="similarity">
    <text evidence="1">Belongs to the transglycosylase family. Rpf subfamily.</text>
</comment>
<accession>A0A919FJM9</accession>
<comment type="caution">
    <text evidence="5">The sequence shown here is derived from an EMBL/GenBank/DDBJ whole genome shotgun (WGS) entry which is preliminary data.</text>
</comment>